<evidence type="ECO:0000259" key="10">
    <source>
        <dbReference type="PROSITE" id="PS50848"/>
    </source>
</evidence>
<comment type="subunit">
    <text evidence="3">May interact with TSPO.</text>
</comment>
<dbReference type="SMART" id="SM00234">
    <property type="entry name" value="START"/>
    <property type="match status" value="1"/>
</dbReference>
<dbReference type="Proteomes" id="UP001295444">
    <property type="component" value="Chromosome 11"/>
</dbReference>
<dbReference type="GO" id="GO:0050810">
    <property type="term" value="P:regulation of steroid biosynthetic process"/>
    <property type="evidence" value="ECO:0007669"/>
    <property type="project" value="TreeGrafter"/>
</dbReference>
<sequence length="356" mass="40320">MPDLFPSDFPLPTGFLRPWTLSILFWYLEAVCLSSGVVLQDNYKDWASVACTASPIRRPGFISCPTMLPATFKLCCGISHQHLRKLTGLQRTAVGAFGKEISRFILNSTDYFFPSIPYSIHRTIHMKLGINIKPCPSQNTMLSSRELFYVNQAEETLNKAISMLHQQEGWHAEVHLENGDWILSKTFPKVGKVFRAEATIDSPPDLIYTQLFENLEQMNQWNPNISKVEILQKIGRNTLLTREVTSDIQVNVINKRDFVSVRHCCKRGSAFYLVGTATHSELMPPQQGVIRAEAGLTCIVLQPVDGNSKKTRMTWLLSIDLKGWIPKRVTDNALSRSQADFIEHLRKHLSFNADAV</sequence>
<name>A0AAD1TBG3_PELCU</name>
<dbReference type="InterPro" id="IPR023393">
    <property type="entry name" value="START-like_dom_sf"/>
</dbReference>
<dbReference type="AlphaFoldDB" id="A0AAD1TBG3"/>
<feature type="domain" description="START" evidence="10">
    <location>
        <begin position="166"/>
        <end position="354"/>
    </location>
</feature>
<evidence type="ECO:0000256" key="3">
    <source>
        <dbReference type="ARBA" id="ARBA00011279"/>
    </source>
</evidence>
<keyword evidence="12" id="KW-1185">Reference proteome</keyword>
<dbReference type="PANTHER" id="PTHR46489">
    <property type="entry name" value="STEROIDOGENIC ACUTE REGULATORY PROTEIN, MITOCHONDRIAL"/>
    <property type="match status" value="1"/>
</dbReference>
<dbReference type="GO" id="GO:0005739">
    <property type="term" value="C:mitochondrion"/>
    <property type="evidence" value="ECO:0007669"/>
    <property type="project" value="UniProtKB-SubCell"/>
</dbReference>
<dbReference type="InterPro" id="IPR002913">
    <property type="entry name" value="START_lipid-bd_dom"/>
</dbReference>
<evidence type="ECO:0000256" key="6">
    <source>
        <dbReference type="ARBA" id="ARBA00023121"/>
    </source>
</evidence>
<dbReference type="GO" id="GO:0120020">
    <property type="term" value="F:cholesterol transfer activity"/>
    <property type="evidence" value="ECO:0007669"/>
    <property type="project" value="InterPro"/>
</dbReference>
<dbReference type="PANTHER" id="PTHR46489:SF5">
    <property type="entry name" value="START DOMAIN-CONTAINING PROTEIN 1"/>
    <property type="match status" value="1"/>
</dbReference>
<dbReference type="GO" id="GO:0006694">
    <property type="term" value="P:steroid biosynthetic process"/>
    <property type="evidence" value="ECO:0007669"/>
    <property type="project" value="UniProtKB-KW"/>
</dbReference>
<keyword evidence="6" id="KW-0446">Lipid-binding</keyword>
<protein>
    <recommendedName>
        <fullName evidence="9">START domain-containing protein 1</fullName>
    </recommendedName>
</protein>
<accession>A0AAD1TBG3</accession>
<evidence type="ECO:0000256" key="4">
    <source>
        <dbReference type="ARBA" id="ARBA00022448"/>
    </source>
</evidence>
<evidence type="ECO:0000256" key="1">
    <source>
        <dbReference type="ARBA" id="ARBA00004173"/>
    </source>
</evidence>
<evidence type="ECO:0000313" key="12">
    <source>
        <dbReference type="Proteomes" id="UP001295444"/>
    </source>
</evidence>
<dbReference type="EMBL" id="OW240922">
    <property type="protein sequence ID" value="CAH2321258.1"/>
    <property type="molecule type" value="Genomic_DNA"/>
</dbReference>
<keyword evidence="7" id="KW-0496">Mitochondrion</keyword>
<dbReference type="PRINTS" id="PR00978">
    <property type="entry name" value="STARPROTEIN"/>
</dbReference>
<gene>
    <name evidence="11" type="ORF">PECUL_23A018885</name>
</gene>
<keyword evidence="8" id="KW-0755">Steroidogenesis</keyword>
<dbReference type="SUPFAM" id="SSF55961">
    <property type="entry name" value="Bet v1-like"/>
    <property type="match status" value="1"/>
</dbReference>
<dbReference type="Pfam" id="PF01852">
    <property type="entry name" value="START"/>
    <property type="match status" value="1"/>
</dbReference>
<dbReference type="GO" id="GO:0032367">
    <property type="term" value="P:intracellular cholesterol transport"/>
    <property type="evidence" value="ECO:0007669"/>
    <property type="project" value="TreeGrafter"/>
</dbReference>
<evidence type="ECO:0000256" key="2">
    <source>
        <dbReference type="ARBA" id="ARBA00004731"/>
    </source>
</evidence>
<dbReference type="PROSITE" id="PS50848">
    <property type="entry name" value="START"/>
    <property type="match status" value="1"/>
</dbReference>
<evidence type="ECO:0000256" key="5">
    <source>
        <dbReference type="ARBA" id="ARBA00023055"/>
    </source>
</evidence>
<comment type="pathway">
    <text evidence="2">Steroid metabolism; cholesterol metabolism.</text>
</comment>
<keyword evidence="5" id="KW-0445">Lipid transport</keyword>
<evidence type="ECO:0000313" key="11">
    <source>
        <dbReference type="EMBL" id="CAH2321258.1"/>
    </source>
</evidence>
<comment type="subcellular location">
    <subcellularLocation>
        <location evidence="1">Mitochondrion</location>
    </subcellularLocation>
</comment>
<dbReference type="InterPro" id="IPR029866">
    <property type="entry name" value="StAR"/>
</dbReference>
<dbReference type="Gene3D" id="3.30.530.20">
    <property type="match status" value="1"/>
</dbReference>
<organism evidence="11 12">
    <name type="scientific">Pelobates cultripes</name>
    <name type="common">Western spadefoot toad</name>
    <dbReference type="NCBI Taxonomy" id="61616"/>
    <lineage>
        <taxon>Eukaryota</taxon>
        <taxon>Metazoa</taxon>
        <taxon>Chordata</taxon>
        <taxon>Craniata</taxon>
        <taxon>Vertebrata</taxon>
        <taxon>Euteleostomi</taxon>
        <taxon>Amphibia</taxon>
        <taxon>Batrachia</taxon>
        <taxon>Anura</taxon>
        <taxon>Pelobatoidea</taxon>
        <taxon>Pelobatidae</taxon>
        <taxon>Pelobates</taxon>
    </lineage>
</organism>
<evidence type="ECO:0000256" key="8">
    <source>
        <dbReference type="ARBA" id="ARBA00023250"/>
    </source>
</evidence>
<evidence type="ECO:0000256" key="9">
    <source>
        <dbReference type="ARBA" id="ARBA00032620"/>
    </source>
</evidence>
<proteinExistence type="predicted"/>
<keyword evidence="4" id="KW-0813">Transport</keyword>
<reference evidence="11" key="1">
    <citation type="submission" date="2022-03" db="EMBL/GenBank/DDBJ databases">
        <authorList>
            <person name="Alioto T."/>
            <person name="Alioto T."/>
            <person name="Gomez Garrido J."/>
        </authorList>
    </citation>
    <scope>NUCLEOTIDE SEQUENCE</scope>
</reference>
<dbReference type="GO" id="GO:0015485">
    <property type="term" value="F:cholesterol binding"/>
    <property type="evidence" value="ECO:0007669"/>
    <property type="project" value="InterPro"/>
</dbReference>
<evidence type="ECO:0000256" key="7">
    <source>
        <dbReference type="ARBA" id="ARBA00023128"/>
    </source>
</evidence>
<dbReference type="InterPro" id="IPR000799">
    <property type="entry name" value="StAR-like"/>
</dbReference>